<keyword evidence="17" id="KW-0325">Glycoprotein</keyword>
<dbReference type="GO" id="GO:0005764">
    <property type="term" value="C:lysosome"/>
    <property type="evidence" value="ECO:0007669"/>
    <property type="project" value="UniProtKB-SubCell"/>
</dbReference>
<keyword evidence="18" id="KW-0458">Lysosome</keyword>
<dbReference type="SUPFAM" id="SSF53187">
    <property type="entry name" value="Zn-dependent exopeptidases"/>
    <property type="match status" value="1"/>
</dbReference>
<keyword evidence="7" id="KW-0121">Carboxypeptidase</keyword>
<keyword evidence="13" id="KW-0862">Zinc</keyword>
<evidence type="ECO:0000256" key="3">
    <source>
        <dbReference type="ARBA" id="ARBA00004555"/>
    </source>
</evidence>
<evidence type="ECO:0000256" key="13">
    <source>
        <dbReference type="ARBA" id="ARBA00022833"/>
    </source>
</evidence>
<evidence type="ECO:0000256" key="4">
    <source>
        <dbReference type="ARBA" id="ARBA00004613"/>
    </source>
</evidence>
<keyword evidence="24" id="KW-1185">Reference proteome</keyword>
<evidence type="ECO:0000256" key="12">
    <source>
        <dbReference type="ARBA" id="ARBA00022824"/>
    </source>
</evidence>
<evidence type="ECO:0000256" key="8">
    <source>
        <dbReference type="ARBA" id="ARBA00022670"/>
    </source>
</evidence>
<dbReference type="Pfam" id="PF02225">
    <property type="entry name" value="PA"/>
    <property type="match status" value="1"/>
</dbReference>
<proteinExistence type="predicted"/>
<evidence type="ECO:0000256" key="15">
    <source>
        <dbReference type="ARBA" id="ARBA00023049"/>
    </source>
</evidence>
<evidence type="ECO:0000256" key="19">
    <source>
        <dbReference type="ARBA" id="ARBA00025833"/>
    </source>
</evidence>
<comment type="subcellular location">
    <subcellularLocation>
        <location evidence="1">Endoplasmic reticulum</location>
    </subcellularLocation>
    <subcellularLocation>
        <location evidence="3">Golgi apparatus</location>
    </subcellularLocation>
    <subcellularLocation>
        <location evidence="2">Lysosome</location>
    </subcellularLocation>
    <subcellularLocation>
        <location evidence="4">Secreted</location>
    </subcellularLocation>
</comment>
<dbReference type="GO" id="GO:0070573">
    <property type="term" value="F:metallodipeptidase activity"/>
    <property type="evidence" value="ECO:0007669"/>
    <property type="project" value="InterPro"/>
</dbReference>
<dbReference type="Gene3D" id="3.50.30.30">
    <property type="match status" value="1"/>
</dbReference>
<keyword evidence="11" id="KW-0378">Hydrolase</keyword>
<keyword evidence="8" id="KW-0645">Protease</keyword>
<dbReference type="GO" id="GO:0004180">
    <property type="term" value="F:carboxypeptidase activity"/>
    <property type="evidence" value="ECO:0007669"/>
    <property type="project" value="UniProtKB-KW"/>
</dbReference>
<evidence type="ECO:0000313" key="24">
    <source>
        <dbReference type="Proteomes" id="UP001204144"/>
    </source>
</evidence>
<dbReference type="PANTHER" id="PTHR12053">
    <property type="entry name" value="PROTEASE FAMILY M28 PLASMA GLUTAMATE CARBOXYPEPTIDASE-RELATED"/>
    <property type="match status" value="1"/>
</dbReference>
<evidence type="ECO:0000256" key="14">
    <source>
        <dbReference type="ARBA" id="ARBA00023034"/>
    </source>
</evidence>
<name>A0AAE3KR69_9BACT</name>
<dbReference type="Proteomes" id="UP001204144">
    <property type="component" value="Unassembled WGS sequence"/>
</dbReference>
<gene>
    <name evidence="23" type="ORF">EGI31_03120</name>
</gene>
<dbReference type="InterPro" id="IPR046450">
    <property type="entry name" value="PA_dom_sf"/>
</dbReference>
<dbReference type="InterPro" id="IPR007484">
    <property type="entry name" value="Peptidase_M28"/>
</dbReference>
<evidence type="ECO:0000256" key="1">
    <source>
        <dbReference type="ARBA" id="ARBA00004240"/>
    </source>
</evidence>
<keyword evidence="9" id="KW-0479">Metal-binding</keyword>
<evidence type="ECO:0000256" key="16">
    <source>
        <dbReference type="ARBA" id="ARBA00023145"/>
    </source>
</evidence>
<dbReference type="GO" id="GO:0006508">
    <property type="term" value="P:proteolysis"/>
    <property type="evidence" value="ECO:0007669"/>
    <property type="project" value="UniProtKB-KW"/>
</dbReference>
<dbReference type="SUPFAM" id="SSF52025">
    <property type="entry name" value="PA domain"/>
    <property type="match status" value="1"/>
</dbReference>
<keyword evidence="16" id="KW-0865">Zymogen</keyword>
<comment type="caution">
    <text evidence="23">The sequence shown here is derived from an EMBL/GenBank/DDBJ whole genome shotgun (WGS) entry which is preliminary data.</text>
</comment>
<evidence type="ECO:0000259" key="22">
    <source>
        <dbReference type="Pfam" id="PF04389"/>
    </source>
</evidence>
<keyword evidence="14" id="KW-0333">Golgi apparatus</keyword>
<evidence type="ECO:0000256" key="7">
    <source>
        <dbReference type="ARBA" id="ARBA00022645"/>
    </source>
</evidence>
<dbReference type="PANTHER" id="PTHR12053:SF3">
    <property type="entry name" value="CARBOXYPEPTIDASE Q"/>
    <property type="match status" value="1"/>
</dbReference>
<evidence type="ECO:0000256" key="17">
    <source>
        <dbReference type="ARBA" id="ARBA00023180"/>
    </source>
</evidence>
<dbReference type="GO" id="GO:0005576">
    <property type="term" value="C:extracellular region"/>
    <property type="evidence" value="ECO:0007669"/>
    <property type="project" value="UniProtKB-SubCell"/>
</dbReference>
<keyword evidence="6" id="KW-0964">Secreted</keyword>
<dbReference type="GO" id="GO:0046872">
    <property type="term" value="F:metal ion binding"/>
    <property type="evidence" value="ECO:0007669"/>
    <property type="project" value="UniProtKB-KW"/>
</dbReference>
<keyword evidence="10" id="KW-0732">Signal</keyword>
<reference evidence="23 24" key="1">
    <citation type="submission" date="2018-11" db="EMBL/GenBank/DDBJ databases">
        <title>Novel bacteria species description.</title>
        <authorList>
            <person name="Han J.-H."/>
        </authorList>
    </citation>
    <scope>NUCLEOTIDE SEQUENCE [LARGE SCALE GENOMIC DNA]</scope>
    <source>
        <strain evidence="23 24">KCTC23259</strain>
    </source>
</reference>
<evidence type="ECO:0000256" key="10">
    <source>
        <dbReference type="ARBA" id="ARBA00022729"/>
    </source>
</evidence>
<dbReference type="EMBL" id="RJUF01000004">
    <property type="protein sequence ID" value="MCP9761932.1"/>
    <property type="molecule type" value="Genomic_DNA"/>
</dbReference>
<evidence type="ECO:0000313" key="23">
    <source>
        <dbReference type="EMBL" id="MCP9761932.1"/>
    </source>
</evidence>
<evidence type="ECO:0000259" key="21">
    <source>
        <dbReference type="Pfam" id="PF02225"/>
    </source>
</evidence>
<dbReference type="AlphaFoldDB" id="A0AAE3KR69"/>
<evidence type="ECO:0000256" key="2">
    <source>
        <dbReference type="ARBA" id="ARBA00004371"/>
    </source>
</evidence>
<dbReference type="Pfam" id="PF04389">
    <property type="entry name" value="Peptidase_M28"/>
    <property type="match status" value="1"/>
</dbReference>
<evidence type="ECO:0000256" key="9">
    <source>
        <dbReference type="ARBA" id="ARBA00022723"/>
    </source>
</evidence>
<keyword evidence="12" id="KW-0256">Endoplasmic reticulum</keyword>
<evidence type="ECO:0000256" key="20">
    <source>
        <dbReference type="ARBA" id="ARBA00033328"/>
    </source>
</evidence>
<evidence type="ECO:0000256" key="11">
    <source>
        <dbReference type="ARBA" id="ARBA00022801"/>
    </source>
</evidence>
<protein>
    <recommendedName>
        <fullName evidence="5">Carboxypeptidase Q</fullName>
    </recommendedName>
    <alternativeName>
        <fullName evidence="20">Plasma glutamate carboxypeptidase</fullName>
    </alternativeName>
</protein>
<organism evidence="23 24">
    <name type="scientific">Lacihabitans soyangensis</name>
    <dbReference type="NCBI Taxonomy" id="869394"/>
    <lineage>
        <taxon>Bacteria</taxon>
        <taxon>Pseudomonadati</taxon>
        <taxon>Bacteroidota</taxon>
        <taxon>Cytophagia</taxon>
        <taxon>Cytophagales</taxon>
        <taxon>Leadbetterellaceae</taxon>
        <taxon>Lacihabitans</taxon>
    </lineage>
</organism>
<evidence type="ECO:0000256" key="18">
    <source>
        <dbReference type="ARBA" id="ARBA00023228"/>
    </source>
</evidence>
<evidence type="ECO:0000256" key="5">
    <source>
        <dbReference type="ARBA" id="ARBA00014116"/>
    </source>
</evidence>
<dbReference type="InterPro" id="IPR039866">
    <property type="entry name" value="CPQ"/>
</dbReference>
<evidence type="ECO:0000256" key="6">
    <source>
        <dbReference type="ARBA" id="ARBA00022525"/>
    </source>
</evidence>
<feature type="domain" description="Peptidase M28" evidence="22">
    <location>
        <begin position="252"/>
        <end position="445"/>
    </location>
</feature>
<accession>A0AAE3KR69</accession>
<keyword evidence="15" id="KW-0482">Metalloprotease</keyword>
<comment type="subunit">
    <text evidence="19">Homodimer. The monomeric form is inactive while the homodimer is active.</text>
</comment>
<feature type="domain" description="PA" evidence="21">
    <location>
        <begin position="126"/>
        <end position="224"/>
    </location>
</feature>
<sequence length="491" mass="54573">MKNYFLAAFIFLFGISAFKAKDADLKGIFTKINADVLQNGKVYETLEEATSTIGHRLTGSTNGKKAEEYAYNLLKKYGFANTQYQPFVVESWSRDTVSLTLVPEKSDNYVDYKVVALAHSPVSSHVTGKIVDCGDGLEEDFEKVKDEVKGKVALFNINIQSEANKGKKNLHRSEKTALAIQYGATGVIIANAVEGGVLLTGTASVTGELIPIPAVCVSVESGKSMRRWIRDEKNILAVIDMRNFSRPINARNVVATLPGTSKKLKNEKIVIGGHLDSWDLATGAMDNGIGSFTILDVARVFKALNLKTKRTIEFTMFMGEEQGLLGSRHMVKKYLETNQLNNVKLMMNLDMVNNTMGFNAGGNDALKAKMDEIGEIIKSVDPDYKNMNRNAAGLHSDNQPFMLRGVSTCSPSGSFPVKAYNCYHANCDRFDLINKDQINNNVRFTAMMLYALANMDELPTKTMTDDETKEFLTKQNLKKELIIGKDWRWEQ</sequence>
<dbReference type="RefSeq" id="WP_255035680.1">
    <property type="nucleotide sequence ID" value="NZ_RJUF01000004.1"/>
</dbReference>
<dbReference type="Gene3D" id="3.40.630.10">
    <property type="entry name" value="Zn peptidases"/>
    <property type="match status" value="1"/>
</dbReference>
<dbReference type="InterPro" id="IPR003137">
    <property type="entry name" value="PA_domain"/>
</dbReference>